<reference evidence="1 2" key="1">
    <citation type="submission" date="2016-08" db="EMBL/GenBank/DDBJ databases">
        <authorList>
            <consortium name="Lentinula edodes genome sequencing consortium"/>
            <person name="Sakamoto Y."/>
            <person name="Nakade K."/>
            <person name="Sato S."/>
            <person name="Yoshida Y."/>
            <person name="Miyazaki K."/>
            <person name="Natsume S."/>
            <person name="Konno N."/>
        </authorList>
    </citation>
    <scope>NUCLEOTIDE SEQUENCE [LARGE SCALE GENOMIC DNA]</scope>
    <source>
        <strain evidence="1 2">NBRC 111202</strain>
    </source>
</reference>
<dbReference type="AlphaFoldDB" id="A0A1Q3ENL8"/>
<name>A0A1Q3ENL8_LENED</name>
<comment type="caution">
    <text evidence="1">The sequence shown here is derived from an EMBL/GenBank/DDBJ whole genome shotgun (WGS) entry which is preliminary data.</text>
</comment>
<proteinExistence type="predicted"/>
<keyword evidence="2" id="KW-1185">Reference proteome</keyword>
<protein>
    <submittedName>
        <fullName evidence="1">Uncharacterized protein</fullName>
    </submittedName>
</protein>
<organism evidence="1 2">
    <name type="scientific">Lentinula edodes</name>
    <name type="common">Shiitake mushroom</name>
    <name type="synonym">Lentinus edodes</name>
    <dbReference type="NCBI Taxonomy" id="5353"/>
    <lineage>
        <taxon>Eukaryota</taxon>
        <taxon>Fungi</taxon>
        <taxon>Dikarya</taxon>
        <taxon>Basidiomycota</taxon>
        <taxon>Agaricomycotina</taxon>
        <taxon>Agaricomycetes</taxon>
        <taxon>Agaricomycetidae</taxon>
        <taxon>Agaricales</taxon>
        <taxon>Marasmiineae</taxon>
        <taxon>Omphalotaceae</taxon>
        <taxon>Lentinula</taxon>
    </lineage>
</organism>
<dbReference type="EMBL" id="BDGU01000743">
    <property type="protein sequence ID" value="GAW08785.1"/>
    <property type="molecule type" value="Genomic_DNA"/>
</dbReference>
<reference evidence="1 2" key="2">
    <citation type="submission" date="2017-02" db="EMBL/GenBank/DDBJ databases">
        <title>A genome survey and senescence transcriptome analysis in Lentinula edodes.</title>
        <authorList>
            <person name="Sakamoto Y."/>
            <person name="Nakade K."/>
            <person name="Sato S."/>
            <person name="Yoshida Y."/>
            <person name="Miyazaki K."/>
            <person name="Natsume S."/>
            <person name="Konno N."/>
        </authorList>
    </citation>
    <scope>NUCLEOTIDE SEQUENCE [LARGE SCALE GENOMIC DNA]</scope>
    <source>
        <strain evidence="1 2">NBRC 111202</strain>
    </source>
</reference>
<evidence type="ECO:0000313" key="1">
    <source>
        <dbReference type="EMBL" id="GAW08785.1"/>
    </source>
</evidence>
<accession>A0A1Q3ENL8</accession>
<gene>
    <name evidence="1" type="ORF">LENED_010869</name>
</gene>
<dbReference type="Proteomes" id="UP000188533">
    <property type="component" value="Unassembled WGS sequence"/>
</dbReference>
<evidence type="ECO:0000313" key="2">
    <source>
        <dbReference type="Proteomes" id="UP000188533"/>
    </source>
</evidence>
<sequence length="69" mass="7487">MNCSADRVNHGSLSFKVLQDIILKLALSTRPFPLISVRLDENPRVGHLGSIELIGGVGVKSYASVFVLH</sequence>